<evidence type="ECO:0000256" key="4">
    <source>
        <dbReference type="ARBA" id="ARBA00022964"/>
    </source>
</evidence>
<comment type="pathway">
    <text evidence="2">Hormone biosynthesis.</text>
</comment>
<evidence type="ECO:0000313" key="13">
    <source>
        <dbReference type="Proteomes" id="UP001497480"/>
    </source>
</evidence>
<dbReference type="AlphaFoldDB" id="A0AAV1XPW5"/>
<evidence type="ECO:0000256" key="6">
    <source>
        <dbReference type="ARBA" id="ARBA00023004"/>
    </source>
</evidence>
<evidence type="ECO:0000256" key="3">
    <source>
        <dbReference type="ARBA" id="ARBA00022723"/>
    </source>
</evidence>
<dbReference type="InterPro" id="IPR044861">
    <property type="entry name" value="IPNS-like_FE2OG_OXY"/>
</dbReference>
<dbReference type="InterPro" id="IPR027443">
    <property type="entry name" value="IPNS-like_sf"/>
</dbReference>
<dbReference type="GO" id="GO:0046872">
    <property type="term" value="F:metal ion binding"/>
    <property type="evidence" value="ECO:0007669"/>
    <property type="project" value="UniProtKB-KW"/>
</dbReference>
<feature type="domain" description="Fe2OG dioxygenase" evidence="11">
    <location>
        <begin position="201"/>
        <end position="301"/>
    </location>
</feature>
<evidence type="ECO:0000313" key="12">
    <source>
        <dbReference type="EMBL" id="CAL0323127.1"/>
    </source>
</evidence>
<evidence type="ECO:0000259" key="11">
    <source>
        <dbReference type="PROSITE" id="PS51471"/>
    </source>
</evidence>
<keyword evidence="13" id="KW-1185">Reference proteome</keyword>
<keyword evidence="4" id="KW-0223">Dioxygenase</keyword>
<evidence type="ECO:0000256" key="10">
    <source>
        <dbReference type="RuleBase" id="RU003682"/>
    </source>
</evidence>
<dbReference type="InterPro" id="IPR050231">
    <property type="entry name" value="Iron_ascorbate_oxido_reductase"/>
</dbReference>
<sequence length="345" mass="38990">MASNISEAFRNHPLNLNDIIPLDFSSLRTLPESHAWPKSNDESDHSSFNESLSIPIIDLMDPNAMEQIGHACEKWGAFQLKNHGIPLSVVEDVEVKSKELFSLPAEEKLKGLRSPGGATGYGRARISPFFPKQMWHEGFTFMGSSDDAKKIWPNNHAMFCDTIKNYQKQMKVLAEKLTHMILNFMGMNSEEEKKWVGSKNHFEAIQLNYYPCCPEPDRAMGLAPHTDTSFLTILHQTQTNGLQIFKECVGWVPINPDPDTLVVNIGDILHIMSNARFHCALHRAIVNSTKERYSVAYFYGPQPDYVISPLLLHSHVPCFHALTVKDYLSIKVKNFGTALTFITIT</sequence>
<name>A0AAV1XPW5_LUPLU</name>
<dbReference type="EC" id="1.14.11.15" evidence="9"/>
<dbReference type="Pfam" id="PF14226">
    <property type="entry name" value="DIOX_N"/>
    <property type="match status" value="1"/>
</dbReference>
<dbReference type="Pfam" id="PF03171">
    <property type="entry name" value="2OG-FeII_Oxy"/>
    <property type="match status" value="1"/>
</dbReference>
<dbReference type="InterPro" id="IPR005123">
    <property type="entry name" value="Oxoglu/Fe-dep_dioxygenase_dom"/>
</dbReference>
<evidence type="ECO:0000256" key="9">
    <source>
        <dbReference type="ARBA" id="ARBA00066695"/>
    </source>
</evidence>
<keyword evidence="6 10" id="KW-0408">Iron</keyword>
<dbReference type="GO" id="GO:0016707">
    <property type="term" value="F:gibberellin 3-beta-dioxygenase activity"/>
    <property type="evidence" value="ECO:0007669"/>
    <property type="project" value="UniProtKB-EC"/>
</dbReference>
<accession>A0AAV1XPW5</accession>
<dbReference type="EMBL" id="CAXHTB010000016">
    <property type="protein sequence ID" value="CAL0323127.1"/>
    <property type="molecule type" value="Genomic_DNA"/>
</dbReference>
<dbReference type="Proteomes" id="UP001497480">
    <property type="component" value="Unassembled WGS sequence"/>
</dbReference>
<dbReference type="PANTHER" id="PTHR47990">
    <property type="entry name" value="2-OXOGLUTARATE (2OG) AND FE(II)-DEPENDENT OXYGENASE SUPERFAMILY PROTEIN-RELATED"/>
    <property type="match status" value="1"/>
</dbReference>
<organism evidence="12 13">
    <name type="scientific">Lupinus luteus</name>
    <name type="common">European yellow lupine</name>
    <dbReference type="NCBI Taxonomy" id="3873"/>
    <lineage>
        <taxon>Eukaryota</taxon>
        <taxon>Viridiplantae</taxon>
        <taxon>Streptophyta</taxon>
        <taxon>Embryophyta</taxon>
        <taxon>Tracheophyta</taxon>
        <taxon>Spermatophyta</taxon>
        <taxon>Magnoliopsida</taxon>
        <taxon>eudicotyledons</taxon>
        <taxon>Gunneridae</taxon>
        <taxon>Pentapetalae</taxon>
        <taxon>rosids</taxon>
        <taxon>fabids</taxon>
        <taxon>Fabales</taxon>
        <taxon>Fabaceae</taxon>
        <taxon>Papilionoideae</taxon>
        <taxon>50 kb inversion clade</taxon>
        <taxon>genistoids sensu lato</taxon>
        <taxon>core genistoids</taxon>
        <taxon>Genisteae</taxon>
        <taxon>Lupinus</taxon>
    </lineage>
</organism>
<dbReference type="SUPFAM" id="SSF51197">
    <property type="entry name" value="Clavaminate synthase-like"/>
    <property type="match status" value="1"/>
</dbReference>
<evidence type="ECO:0000256" key="5">
    <source>
        <dbReference type="ARBA" id="ARBA00023002"/>
    </source>
</evidence>
<gene>
    <name evidence="12" type="ORF">LLUT_LOCUS24187</name>
</gene>
<dbReference type="Gene3D" id="2.60.120.330">
    <property type="entry name" value="B-lactam Antibiotic, Isopenicillin N Synthase, Chain"/>
    <property type="match status" value="1"/>
</dbReference>
<evidence type="ECO:0000256" key="2">
    <source>
        <dbReference type="ARBA" id="ARBA00004972"/>
    </source>
</evidence>
<dbReference type="PROSITE" id="PS51471">
    <property type="entry name" value="FE2OG_OXY"/>
    <property type="match status" value="1"/>
</dbReference>
<evidence type="ECO:0000256" key="8">
    <source>
        <dbReference type="ARBA" id="ARBA00061560"/>
    </source>
</evidence>
<dbReference type="FunFam" id="2.60.120.330:FF:000013">
    <property type="entry name" value="Gibberellin 3-beta-dioxygenase 1"/>
    <property type="match status" value="1"/>
</dbReference>
<dbReference type="InterPro" id="IPR026992">
    <property type="entry name" value="DIOX_N"/>
</dbReference>
<comment type="similarity">
    <text evidence="8">Belongs to the iron/ascorbate-dependent oxidoreductase family. GA3OX subfamily.</text>
</comment>
<proteinExistence type="inferred from homology"/>
<reference evidence="12 13" key="1">
    <citation type="submission" date="2024-03" db="EMBL/GenBank/DDBJ databases">
        <authorList>
            <person name="Martinez-Hernandez J."/>
        </authorList>
    </citation>
    <scope>NUCLEOTIDE SEQUENCE [LARGE SCALE GENOMIC DNA]</scope>
</reference>
<keyword evidence="5 10" id="KW-0560">Oxidoreductase</keyword>
<evidence type="ECO:0000256" key="1">
    <source>
        <dbReference type="ARBA" id="ARBA00001961"/>
    </source>
</evidence>
<comment type="pathway">
    <text evidence="7">Plant hormone biosynthesis; gibberellin biosynthesis.</text>
</comment>
<evidence type="ECO:0000256" key="7">
    <source>
        <dbReference type="ARBA" id="ARBA00037909"/>
    </source>
</evidence>
<keyword evidence="3 10" id="KW-0479">Metal-binding</keyword>
<dbReference type="GO" id="GO:0009686">
    <property type="term" value="P:gibberellin biosynthetic process"/>
    <property type="evidence" value="ECO:0007669"/>
    <property type="project" value="UniProtKB-ARBA"/>
</dbReference>
<comment type="cofactor">
    <cofactor evidence="1">
        <name>L-ascorbate</name>
        <dbReference type="ChEBI" id="CHEBI:38290"/>
    </cofactor>
</comment>
<comment type="caution">
    <text evidence="12">The sequence shown here is derived from an EMBL/GenBank/DDBJ whole genome shotgun (WGS) entry which is preliminary data.</text>
</comment>
<protein>
    <recommendedName>
        <fullName evidence="9">gibberellin 3beta-dioxygenase</fullName>
        <ecNumber evidence="9">1.14.11.15</ecNumber>
    </recommendedName>
</protein>